<reference evidence="4 5" key="1">
    <citation type="submission" date="2022-04" db="EMBL/GenBank/DDBJ databases">
        <title>Genome diversity in the genus Frankia.</title>
        <authorList>
            <person name="Carlos-Shanley C."/>
            <person name="Hahn D."/>
        </authorList>
    </citation>
    <scope>NUCLEOTIDE SEQUENCE [LARGE SCALE GENOMIC DNA]</scope>
    <source>
        <strain evidence="4 5">Ag45/Mut15</strain>
    </source>
</reference>
<keyword evidence="2" id="KW-0804">Transcription</keyword>
<feature type="transmembrane region" description="Helical" evidence="3">
    <location>
        <begin position="135"/>
        <end position="155"/>
    </location>
</feature>
<keyword evidence="3" id="KW-1133">Transmembrane helix</keyword>
<feature type="transmembrane region" description="Helical" evidence="3">
    <location>
        <begin position="203"/>
        <end position="222"/>
    </location>
</feature>
<evidence type="ECO:0000313" key="4">
    <source>
        <dbReference type="EMBL" id="MCK9875469.1"/>
    </source>
</evidence>
<feature type="transmembrane region" description="Helical" evidence="3">
    <location>
        <begin position="176"/>
        <end position="197"/>
    </location>
</feature>
<keyword evidence="3" id="KW-0812">Transmembrane</keyword>
<feature type="transmembrane region" description="Helical" evidence="3">
    <location>
        <begin position="109"/>
        <end position="129"/>
    </location>
</feature>
<dbReference type="RefSeq" id="WP_248823915.1">
    <property type="nucleotide sequence ID" value="NZ_JALKFT010000005.1"/>
</dbReference>
<evidence type="ECO:0000313" key="5">
    <source>
        <dbReference type="Proteomes" id="UP001201873"/>
    </source>
</evidence>
<dbReference type="InterPro" id="IPR041916">
    <property type="entry name" value="Anti_sigma_zinc_sf"/>
</dbReference>
<accession>A0ABT0JVU1</accession>
<dbReference type="Gene3D" id="1.10.10.1320">
    <property type="entry name" value="Anti-sigma factor, zinc-finger domain"/>
    <property type="match status" value="1"/>
</dbReference>
<evidence type="ECO:0000256" key="3">
    <source>
        <dbReference type="SAM" id="Phobius"/>
    </source>
</evidence>
<dbReference type="EMBL" id="JALKFT010000005">
    <property type="protein sequence ID" value="MCK9875469.1"/>
    <property type="molecule type" value="Genomic_DNA"/>
</dbReference>
<evidence type="ECO:0000256" key="2">
    <source>
        <dbReference type="ARBA" id="ARBA00023163"/>
    </source>
</evidence>
<sequence>MTTSDPRPVDNTGPVDNSWHVSDEELRRYGDTTLASPWLWSLEAHLAACADCRRRLAAAADQDRVAAGWSRLDAALDRPHRGPVERMMVRVRVPETTARLIAVTPGLRAPWLLAVTLTLTLTTLASHLAQAAAAPLVFLGVAPALPMVGVALSFGPRLDPSYELVAVTPLHTFRLLLLRTLAVLATTSVLSGCASLALPGFGLVVLGWLLPGVALTLLTLALIPRLGPLLAPTLTGTGWVAALLATVHPNTGSSVIFSPIGQLWATVAVLFAALVLTASRSAFATSRRLNLARPAGPWRNP</sequence>
<keyword evidence="1" id="KW-0805">Transcription regulation</keyword>
<keyword evidence="5" id="KW-1185">Reference proteome</keyword>
<comment type="caution">
    <text evidence="4">The sequence shown here is derived from an EMBL/GenBank/DDBJ whole genome shotgun (WGS) entry which is preliminary data.</text>
</comment>
<feature type="transmembrane region" description="Helical" evidence="3">
    <location>
        <begin position="229"/>
        <end position="248"/>
    </location>
</feature>
<proteinExistence type="predicted"/>
<protein>
    <submittedName>
        <fullName evidence="4">Zf-HC2 domain-containing protein</fullName>
    </submittedName>
</protein>
<evidence type="ECO:0000256" key="1">
    <source>
        <dbReference type="ARBA" id="ARBA00023015"/>
    </source>
</evidence>
<keyword evidence="3" id="KW-0472">Membrane</keyword>
<gene>
    <name evidence="4" type="ORF">MXD59_06710</name>
</gene>
<feature type="transmembrane region" description="Helical" evidence="3">
    <location>
        <begin position="260"/>
        <end position="278"/>
    </location>
</feature>
<name>A0ABT0JVU1_9ACTN</name>
<organism evidence="4 5">
    <name type="scientific">Frankia umida</name>
    <dbReference type="NCBI Taxonomy" id="573489"/>
    <lineage>
        <taxon>Bacteria</taxon>
        <taxon>Bacillati</taxon>
        <taxon>Actinomycetota</taxon>
        <taxon>Actinomycetes</taxon>
        <taxon>Frankiales</taxon>
        <taxon>Frankiaceae</taxon>
        <taxon>Frankia</taxon>
    </lineage>
</organism>
<dbReference type="Proteomes" id="UP001201873">
    <property type="component" value="Unassembled WGS sequence"/>
</dbReference>